<keyword evidence="5" id="KW-0472">Membrane</keyword>
<sequence length="300" mass="34397">MHINHFKYLIHIAKTGSISQSADYFYITPQGLSQAIHQFERELGVELLNRNGNKISLTIAGQKTVVRAEELFIIYNQLITDLEPFKPKTEQGYLNIFTTMFICGTVLPLAIRRFYKKFPYVKVTINEKIHSEIIGQVKNSQNCIGIQGFPDYVFDCSGRLPDQDVSFEILHESEFCACMAKTFPLANRKQICIEELSSYPLVLFNFDHNKDGRKIFKNSEKPYIIQNTSNLNLFKETIARGSAIGLSQKLIEKFYKTEGTVTIPIVNSYKLIYGSITPRNQPVSPFVEYFLQMLKEAFDA</sequence>
<dbReference type="InterPro" id="IPR036388">
    <property type="entry name" value="WH-like_DNA-bd_sf"/>
</dbReference>
<comment type="caution">
    <text evidence="7">The sequence shown here is derived from an EMBL/GenBank/DDBJ whole genome shotgun (WGS) entry which is preliminary data.</text>
</comment>
<evidence type="ECO:0000256" key="3">
    <source>
        <dbReference type="ARBA" id="ARBA00023125"/>
    </source>
</evidence>
<accession>A0A4Z0QXT3</accession>
<dbReference type="EMBL" id="SPQQ01000019">
    <property type="protein sequence ID" value="TGE35109.1"/>
    <property type="molecule type" value="Genomic_DNA"/>
</dbReference>
<name>A0A4Z0QXT3_9FIRM</name>
<evidence type="ECO:0000313" key="7">
    <source>
        <dbReference type="EMBL" id="TGE35109.1"/>
    </source>
</evidence>
<keyword evidence="5" id="KW-0812">Transmembrane</keyword>
<reference evidence="7 8" key="1">
    <citation type="submission" date="2019-03" db="EMBL/GenBank/DDBJ databases">
        <title>Draft Genome Sequence of Desulfosporosinus fructosivorans Strain 63.6F, Isolated from Marine Sediment in the Baltic Sea.</title>
        <authorList>
            <person name="Hausmann B."/>
            <person name="Vandieken V."/>
            <person name="Pjevac P."/>
            <person name="Schreck K."/>
            <person name="Herbold C.W."/>
            <person name="Loy A."/>
        </authorList>
    </citation>
    <scope>NUCLEOTIDE SEQUENCE [LARGE SCALE GENOMIC DNA]</scope>
    <source>
        <strain evidence="7 8">63.6F</strain>
    </source>
</reference>
<dbReference type="SUPFAM" id="SSF46785">
    <property type="entry name" value="Winged helix' DNA-binding domain"/>
    <property type="match status" value="1"/>
</dbReference>
<keyword evidence="5" id="KW-1133">Transmembrane helix</keyword>
<comment type="similarity">
    <text evidence="1">Belongs to the LysR transcriptional regulatory family.</text>
</comment>
<dbReference type="SUPFAM" id="SSF53850">
    <property type="entry name" value="Periplasmic binding protein-like II"/>
    <property type="match status" value="1"/>
</dbReference>
<evidence type="ECO:0000313" key="8">
    <source>
        <dbReference type="Proteomes" id="UP000298460"/>
    </source>
</evidence>
<evidence type="ECO:0000256" key="5">
    <source>
        <dbReference type="SAM" id="Phobius"/>
    </source>
</evidence>
<dbReference type="InterPro" id="IPR036390">
    <property type="entry name" value="WH_DNA-bd_sf"/>
</dbReference>
<evidence type="ECO:0000256" key="1">
    <source>
        <dbReference type="ARBA" id="ARBA00009437"/>
    </source>
</evidence>
<dbReference type="Pfam" id="PF00126">
    <property type="entry name" value="HTH_1"/>
    <property type="match status" value="1"/>
</dbReference>
<dbReference type="InterPro" id="IPR000847">
    <property type="entry name" value="LysR_HTH_N"/>
</dbReference>
<dbReference type="PROSITE" id="PS50931">
    <property type="entry name" value="HTH_LYSR"/>
    <property type="match status" value="1"/>
</dbReference>
<dbReference type="RefSeq" id="WP_135552406.1">
    <property type="nucleotide sequence ID" value="NZ_SPQQ01000019.1"/>
</dbReference>
<evidence type="ECO:0000256" key="4">
    <source>
        <dbReference type="ARBA" id="ARBA00023163"/>
    </source>
</evidence>
<dbReference type="GO" id="GO:0000976">
    <property type="term" value="F:transcription cis-regulatory region binding"/>
    <property type="evidence" value="ECO:0007669"/>
    <property type="project" value="TreeGrafter"/>
</dbReference>
<keyword evidence="2" id="KW-0805">Transcription regulation</keyword>
<dbReference type="InterPro" id="IPR005119">
    <property type="entry name" value="LysR_subst-bd"/>
</dbReference>
<dbReference type="PANTHER" id="PTHR30126">
    <property type="entry name" value="HTH-TYPE TRANSCRIPTIONAL REGULATOR"/>
    <property type="match status" value="1"/>
</dbReference>
<gene>
    <name evidence="7" type="ORF">E4K67_26815</name>
</gene>
<dbReference type="OrthoDB" id="9803714at2"/>
<keyword evidence="4" id="KW-0804">Transcription</keyword>
<evidence type="ECO:0000259" key="6">
    <source>
        <dbReference type="PROSITE" id="PS50931"/>
    </source>
</evidence>
<dbReference type="Gene3D" id="3.40.190.290">
    <property type="match status" value="1"/>
</dbReference>
<dbReference type="Gene3D" id="1.10.10.10">
    <property type="entry name" value="Winged helix-like DNA-binding domain superfamily/Winged helix DNA-binding domain"/>
    <property type="match status" value="1"/>
</dbReference>
<dbReference type="PANTHER" id="PTHR30126:SF40">
    <property type="entry name" value="HTH-TYPE TRANSCRIPTIONAL REGULATOR GLTR"/>
    <property type="match status" value="1"/>
</dbReference>
<evidence type="ECO:0000256" key="2">
    <source>
        <dbReference type="ARBA" id="ARBA00023015"/>
    </source>
</evidence>
<dbReference type="GO" id="GO:0003700">
    <property type="term" value="F:DNA-binding transcription factor activity"/>
    <property type="evidence" value="ECO:0007669"/>
    <property type="project" value="InterPro"/>
</dbReference>
<keyword evidence="3" id="KW-0238">DNA-binding</keyword>
<feature type="domain" description="HTH lysR-type" evidence="6">
    <location>
        <begin position="1"/>
        <end position="58"/>
    </location>
</feature>
<dbReference type="Proteomes" id="UP000298460">
    <property type="component" value="Unassembled WGS sequence"/>
</dbReference>
<keyword evidence="8" id="KW-1185">Reference proteome</keyword>
<proteinExistence type="inferred from homology"/>
<dbReference type="CDD" id="cd05466">
    <property type="entry name" value="PBP2_LTTR_substrate"/>
    <property type="match status" value="1"/>
</dbReference>
<organism evidence="7 8">
    <name type="scientific">Desulfosporosinus fructosivorans</name>
    <dbReference type="NCBI Taxonomy" id="2018669"/>
    <lineage>
        <taxon>Bacteria</taxon>
        <taxon>Bacillati</taxon>
        <taxon>Bacillota</taxon>
        <taxon>Clostridia</taxon>
        <taxon>Eubacteriales</taxon>
        <taxon>Desulfitobacteriaceae</taxon>
        <taxon>Desulfosporosinus</taxon>
    </lineage>
</organism>
<dbReference type="Pfam" id="PF03466">
    <property type="entry name" value="LysR_substrate"/>
    <property type="match status" value="1"/>
</dbReference>
<dbReference type="AlphaFoldDB" id="A0A4Z0QXT3"/>
<feature type="transmembrane region" description="Helical" evidence="5">
    <location>
        <begin position="92"/>
        <end position="111"/>
    </location>
</feature>
<protein>
    <submittedName>
        <fullName evidence="7">LysR family transcriptional regulator</fullName>
    </submittedName>
</protein>